<evidence type="ECO:0000256" key="1">
    <source>
        <dbReference type="SAM" id="MobiDB-lite"/>
    </source>
</evidence>
<protein>
    <submittedName>
        <fullName evidence="2">Uncharacterized protein</fullName>
    </submittedName>
</protein>
<name>A0A6A7AIF4_9PLEO</name>
<dbReference type="Proteomes" id="UP000799424">
    <property type="component" value="Unassembled WGS sequence"/>
</dbReference>
<sequence length="149" mass="17333">MRSGDDSAINMFTCPHATTRPTLHLIRSTLWDMCRHGRLCRPLSRSLRCFSYIYSGVLRPASSEAIYCYVRRCDEFQDWPPHRSLINREQNIPNSRNGTLQRSRPEYRGRPRRSKHATISPSAEYARPALAAVQYRCCEQSPSSRHTFE</sequence>
<gene>
    <name evidence="2" type="ORF">CC86DRAFT_1444</name>
</gene>
<proteinExistence type="predicted"/>
<keyword evidence="3" id="KW-1185">Reference proteome</keyword>
<reference evidence="2" key="1">
    <citation type="journal article" date="2020" name="Stud. Mycol.">
        <title>101 Dothideomycetes genomes: a test case for predicting lifestyles and emergence of pathogens.</title>
        <authorList>
            <person name="Haridas S."/>
            <person name="Albert R."/>
            <person name="Binder M."/>
            <person name="Bloem J."/>
            <person name="Labutti K."/>
            <person name="Salamov A."/>
            <person name="Andreopoulos B."/>
            <person name="Baker S."/>
            <person name="Barry K."/>
            <person name="Bills G."/>
            <person name="Bluhm B."/>
            <person name="Cannon C."/>
            <person name="Castanera R."/>
            <person name="Culley D."/>
            <person name="Daum C."/>
            <person name="Ezra D."/>
            <person name="Gonzalez J."/>
            <person name="Henrissat B."/>
            <person name="Kuo A."/>
            <person name="Liang C."/>
            <person name="Lipzen A."/>
            <person name="Lutzoni F."/>
            <person name="Magnuson J."/>
            <person name="Mondo S."/>
            <person name="Nolan M."/>
            <person name="Ohm R."/>
            <person name="Pangilinan J."/>
            <person name="Park H.-J."/>
            <person name="Ramirez L."/>
            <person name="Alfaro M."/>
            <person name="Sun H."/>
            <person name="Tritt A."/>
            <person name="Yoshinaga Y."/>
            <person name="Zwiers L.-H."/>
            <person name="Turgeon B."/>
            <person name="Goodwin S."/>
            <person name="Spatafora J."/>
            <person name="Crous P."/>
            <person name="Grigoriev I."/>
        </authorList>
    </citation>
    <scope>NUCLEOTIDE SEQUENCE</scope>
    <source>
        <strain evidence="2">CBS 113818</strain>
    </source>
</reference>
<feature type="region of interest" description="Disordered" evidence="1">
    <location>
        <begin position="87"/>
        <end position="120"/>
    </location>
</feature>
<feature type="compositionally biased region" description="Polar residues" evidence="1">
    <location>
        <begin position="87"/>
        <end position="101"/>
    </location>
</feature>
<organism evidence="2 3">
    <name type="scientific">Ophiobolus disseminans</name>
    <dbReference type="NCBI Taxonomy" id="1469910"/>
    <lineage>
        <taxon>Eukaryota</taxon>
        <taxon>Fungi</taxon>
        <taxon>Dikarya</taxon>
        <taxon>Ascomycota</taxon>
        <taxon>Pezizomycotina</taxon>
        <taxon>Dothideomycetes</taxon>
        <taxon>Pleosporomycetidae</taxon>
        <taxon>Pleosporales</taxon>
        <taxon>Pleosporineae</taxon>
        <taxon>Phaeosphaeriaceae</taxon>
        <taxon>Ophiobolus</taxon>
    </lineage>
</organism>
<evidence type="ECO:0000313" key="3">
    <source>
        <dbReference type="Proteomes" id="UP000799424"/>
    </source>
</evidence>
<evidence type="ECO:0000313" key="2">
    <source>
        <dbReference type="EMBL" id="KAF2832883.1"/>
    </source>
</evidence>
<dbReference type="AlphaFoldDB" id="A0A6A7AIF4"/>
<accession>A0A6A7AIF4</accession>
<dbReference type="EMBL" id="MU006216">
    <property type="protein sequence ID" value="KAF2832883.1"/>
    <property type="molecule type" value="Genomic_DNA"/>
</dbReference>